<protein>
    <recommendedName>
        <fullName evidence="1">Endonuclease/exonuclease/phosphatase domain-containing protein</fullName>
    </recommendedName>
</protein>
<dbReference type="InParanoid" id="A0A2J7QIB8"/>
<dbReference type="GO" id="GO:0003824">
    <property type="term" value="F:catalytic activity"/>
    <property type="evidence" value="ECO:0007669"/>
    <property type="project" value="InterPro"/>
</dbReference>
<reference evidence="2 3" key="1">
    <citation type="submission" date="2017-12" db="EMBL/GenBank/DDBJ databases">
        <title>Hemimetabolous genomes reveal molecular basis of termite eusociality.</title>
        <authorList>
            <person name="Harrison M.C."/>
            <person name="Jongepier E."/>
            <person name="Robertson H.M."/>
            <person name="Arning N."/>
            <person name="Bitard-Feildel T."/>
            <person name="Chao H."/>
            <person name="Childers C.P."/>
            <person name="Dinh H."/>
            <person name="Doddapaneni H."/>
            <person name="Dugan S."/>
            <person name="Gowin J."/>
            <person name="Greiner C."/>
            <person name="Han Y."/>
            <person name="Hu H."/>
            <person name="Hughes D.S.T."/>
            <person name="Huylmans A.-K."/>
            <person name="Kemena C."/>
            <person name="Kremer L.P.M."/>
            <person name="Lee S.L."/>
            <person name="Lopez-Ezquerra A."/>
            <person name="Mallet L."/>
            <person name="Monroy-Kuhn J.M."/>
            <person name="Moser A."/>
            <person name="Murali S.C."/>
            <person name="Muzny D.M."/>
            <person name="Otani S."/>
            <person name="Piulachs M.-D."/>
            <person name="Poelchau M."/>
            <person name="Qu J."/>
            <person name="Schaub F."/>
            <person name="Wada-Katsumata A."/>
            <person name="Worley K.C."/>
            <person name="Xie Q."/>
            <person name="Ylla G."/>
            <person name="Poulsen M."/>
            <person name="Gibbs R.A."/>
            <person name="Schal C."/>
            <person name="Richards S."/>
            <person name="Belles X."/>
            <person name="Korb J."/>
            <person name="Bornberg-Bauer E."/>
        </authorList>
    </citation>
    <scope>NUCLEOTIDE SEQUENCE [LARGE SCALE GENOMIC DNA]</scope>
    <source>
        <tissue evidence="2">Whole body</tissue>
    </source>
</reference>
<sequence length="288" mass="32832">MKFLQINLHHRKAATAALCHQLAEEKAHIALIQEAWIYNGKIRGLTNTGGTGYSAVPSHNARSCVYIKNHVNALPLLELYSRDTSAVRITYLYRGGSKELFVASVYLPYDSDEPPPTKEMRAIIDYRFSRKKQLIIECDDNAHHNLWGNTGTNGENLMEFLVSSNLNILNHGNQPTFVVCNRKEVTDLTLGTNNIGNLVSNWHVSDEPSLSDHRYICFKISNIRVDQVTYRNPKRTNWESYKDDIKVNLGTISRNIRTIKDVDRSVDQFQGLLSRPLIRILRLRPLTG</sequence>
<feature type="domain" description="Endonuclease/exonuclease/phosphatase" evidence="1">
    <location>
        <begin position="101"/>
        <end position="217"/>
    </location>
</feature>
<dbReference type="PANTHER" id="PTHR33273">
    <property type="entry name" value="DOMAIN-CONTAINING PROTEIN, PUTATIVE-RELATED"/>
    <property type="match status" value="1"/>
</dbReference>
<dbReference type="InterPro" id="IPR036691">
    <property type="entry name" value="Endo/exonu/phosph_ase_sf"/>
</dbReference>
<keyword evidence="3" id="KW-1185">Reference proteome</keyword>
<evidence type="ECO:0000313" key="2">
    <source>
        <dbReference type="EMBL" id="PNF28303.1"/>
    </source>
</evidence>
<dbReference type="SUPFAM" id="SSF56219">
    <property type="entry name" value="DNase I-like"/>
    <property type="match status" value="1"/>
</dbReference>
<dbReference type="STRING" id="105785.A0A2J7QIB8"/>
<name>A0A2J7QIB8_9NEOP</name>
<dbReference type="InterPro" id="IPR005135">
    <property type="entry name" value="Endo/exonuclease/phosphatase"/>
</dbReference>
<dbReference type="PANTHER" id="PTHR33273:SF4">
    <property type="entry name" value="ENDONUCLEASE_EXONUCLEASE_PHOSPHATASE DOMAIN-CONTAINING PROTEIN"/>
    <property type="match status" value="1"/>
</dbReference>
<proteinExistence type="predicted"/>
<dbReference type="Proteomes" id="UP000235965">
    <property type="component" value="Unassembled WGS sequence"/>
</dbReference>
<evidence type="ECO:0000313" key="3">
    <source>
        <dbReference type="Proteomes" id="UP000235965"/>
    </source>
</evidence>
<accession>A0A2J7QIB8</accession>
<comment type="caution">
    <text evidence="2">The sequence shown here is derived from an EMBL/GenBank/DDBJ whole genome shotgun (WGS) entry which is preliminary data.</text>
</comment>
<dbReference type="Pfam" id="PF14529">
    <property type="entry name" value="Exo_endo_phos_2"/>
    <property type="match status" value="1"/>
</dbReference>
<evidence type="ECO:0000259" key="1">
    <source>
        <dbReference type="Pfam" id="PF14529"/>
    </source>
</evidence>
<organism evidence="2 3">
    <name type="scientific">Cryptotermes secundus</name>
    <dbReference type="NCBI Taxonomy" id="105785"/>
    <lineage>
        <taxon>Eukaryota</taxon>
        <taxon>Metazoa</taxon>
        <taxon>Ecdysozoa</taxon>
        <taxon>Arthropoda</taxon>
        <taxon>Hexapoda</taxon>
        <taxon>Insecta</taxon>
        <taxon>Pterygota</taxon>
        <taxon>Neoptera</taxon>
        <taxon>Polyneoptera</taxon>
        <taxon>Dictyoptera</taxon>
        <taxon>Blattodea</taxon>
        <taxon>Blattoidea</taxon>
        <taxon>Termitoidae</taxon>
        <taxon>Kalotermitidae</taxon>
        <taxon>Cryptotermitinae</taxon>
        <taxon>Cryptotermes</taxon>
    </lineage>
</organism>
<gene>
    <name evidence="2" type="ORF">B7P43_G05453</name>
</gene>
<dbReference type="EMBL" id="NEVH01013957">
    <property type="protein sequence ID" value="PNF28303.1"/>
    <property type="molecule type" value="Genomic_DNA"/>
</dbReference>
<dbReference type="Gene3D" id="3.60.10.10">
    <property type="entry name" value="Endonuclease/exonuclease/phosphatase"/>
    <property type="match status" value="1"/>
</dbReference>
<dbReference type="OrthoDB" id="7391519at2759"/>
<dbReference type="AlphaFoldDB" id="A0A2J7QIB8"/>